<dbReference type="GeneID" id="13725255"/>
<dbReference type="KEGG" id="nkr:NKOR_06100"/>
<proteinExistence type="predicted"/>
<dbReference type="AlphaFoldDB" id="K0B4K5"/>
<reference evidence="1 2" key="1">
    <citation type="journal article" date="2012" name="J. Bacteriol.">
        <title>Draft Genome Sequence of an Ammonia-Oxidizing Archaeon, "Candidatus Nitrosopumilus koreensis" AR1, from Marine Sediment.</title>
        <authorList>
            <person name="Park S.J."/>
            <person name="Kim J.G."/>
            <person name="Jung M.Y."/>
            <person name="Kim S.J."/>
            <person name="Cha I.T."/>
            <person name="Kwon K."/>
            <person name="Lee J.H."/>
            <person name="Rhee S.K."/>
        </authorList>
    </citation>
    <scope>NUCLEOTIDE SEQUENCE [LARGE SCALE GENOMIC DNA]</scope>
    <source>
        <strain evidence="1 2">AR1</strain>
    </source>
</reference>
<evidence type="ECO:0000313" key="2">
    <source>
        <dbReference type="Proteomes" id="UP000006101"/>
    </source>
</evidence>
<dbReference type="Proteomes" id="UP000006101">
    <property type="component" value="Chromosome"/>
</dbReference>
<dbReference type="EMBL" id="CP003842">
    <property type="protein sequence ID" value="AFS81103.1"/>
    <property type="molecule type" value="Genomic_DNA"/>
</dbReference>
<gene>
    <name evidence="1" type="ORF">NKOR_06100</name>
</gene>
<name>K0B4K5_9ARCH</name>
<organism evidence="1 2">
    <name type="scientific">Candidatus Nitrosopumilus koreensis AR1</name>
    <dbReference type="NCBI Taxonomy" id="1229908"/>
    <lineage>
        <taxon>Archaea</taxon>
        <taxon>Nitrososphaerota</taxon>
        <taxon>Nitrososphaeria</taxon>
        <taxon>Nitrosopumilales</taxon>
        <taxon>Nitrosopumilaceae</taxon>
        <taxon>Nitrosopumilus</taxon>
    </lineage>
</organism>
<dbReference type="HOGENOM" id="CLU_2662129_0_0_2"/>
<accession>K0B4K5</accession>
<dbReference type="RefSeq" id="WP_014963487.1">
    <property type="nucleotide sequence ID" value="NC_018655.1"/>
</dbReference>
<dbReference type="STRING" id="1229908.NKOR_06100"/>
<evidence type="ECO:0000313" key="1">
    <source>
        <dbReference type="EMBL" id="AFS81103.1"/>
    </source>
</evidence>
<dbReference type="PATRIC" id="fig|1229908.8.peg.1332"/>
<sequence length="75" mass="8429">MNTNNICLTIAVIAIAGILTGTTPIANAWLYNIYSDKPLEVTTDTMPFIKEYVDNLEEYVEEHDMESVVSNDFIV</sequence>
<keyword evidence="2" id="KW-1185">Reference proteome</keyword>
<protein>
    <submittedName>
        <fullName evidence="1">Uncharacterized protein</fullName>
    </submittedName>
</protein>